<accession>A0A931CYA4</accession>
<name>A0A931CYA4_9BACT</name>
<dbReference type="EMBL" id="JACCQK010000391">
    <property type="protein sequence ID" value="MBG0779646.1"/>
    <property type="molecule type" value="Genomic_DNA"/>
</dbReference>
<evidence type="ECO:0000313" key="1">
    <source>
        <dbReference type="EMBL" id="MBG0779646.1"/>
    </source>
</evidence>
<dbReference type="AlphaFoldDB" id="A0A931CYA4"/>
<dbReference type="Proteomes" id="UP000706172">
    <property type="component" value="Unassembled WGS sequence"/>
</dbReference>
<protein>
    <submittedName>
        <fullName evidence="1">Uncharacterized protein</fullName>
    </submittedName>
</protein>
<evidence type="ECO:0000313" key="2">
    <source>
        <dbReference type="Proteomes" id="UP000706172"/>
    </source>
</evidence>
<proteinExistence type="predicted"/>
<sequence length="62" mass="7272">MPFVSIPGMPGRLYVPEERAEYLKKFPCKECFSCEFCSDDRCRVCRRCRGEKEICSEADQEL</sequence>
<organism evidence="1 2">
    <name type="scientific">Desulfotignum balticum</name>
    <dbReference type="NCBI Taxonomy" id="115781"/>
    <lineage>
        <taxon>Bacteria</taxon>
        <taxon>Pseudomonadati</taxon>
        <taxon>Thermodesulfobacteriota</taxon>
        <taxon>Desulfobacteria</taxon>
        <taxon>Desulfobacterales</taxon>
        <taxon>Desulfobacteraceae</taxon>
        <taxon>Desulfotignum</taxon>
    </lineage>
</organism>
<reference evidence="1" key="1">
    <citation type="submission" date="2020-07" db="EMBL/GenBank/DDBJ databases">
        <title>Severe corrosion of carbon steel in oil field produced water can be linked to methanogenic archaea containing a special type of NiFe hydrogenase.</title>
        <authorList>
            <person name="Lahme S."/>
            <person name="Mand J."/>
            <person name="Longwell J."/>
            <person name="Smith R."/>
            <person name="Enning D."/>
        </authorList>
    </citation>
    <scope>NUCLEOTIDE SEQUENCE</scope>
    <source>
        <strain evidence="1">MIC098Bin6</strain>
    </source>
</reference>
<comment type="caution">
    <text evidence="1">The sequence shown here is derived from an EMBL/GenBank/DDBJ whole genome shotgun (WGS) entry which is preliminary data.</text>
</comment>
<gene>
    <name evidence="1" type="ORF">H0S81_06940</name>
</gene>